<gene>
    <name evidence="1" type="ORF">C8J48_3410</name>
</gene>
<dbReference type="EMBL" id="PZZP01000003">
    <property type="protein sequence ID" value="PTM54758.1"/>
    <property type="molecule type" value="Genomic_DNA"/>
</dbReference>
<name>A0A2T4Z1Y1_9BACL</name>
<protein>
    <submittedName>
        <fullName evidence="1">Uncharacterized protein</fullName>
    </submittedName>
</protein>
<accession>A0A2T4Z1Y1</accession>
<dbReference type="AlphaFoldDB" id="A0A2T4Z1Y1"/>
<organism evidence="1 2">
    <name type="scientific">Desmospora activa DSM 45169</name>
    <dbReference type="NCBI Taxonomy" id="1121389"/>
    <lineage>
        <taxon>Bacteria</taxon>
        <taxon>Bacillati</taxon>
        <taxon>Bacillota</taxon>
        <taxon>Bacilli</taxon>
        <taxon>Bacillales</taxon>
        <taxon>Thermoactinomycetaceae</taxon>
        <taxon>Desmospora</taxon>
    </lineage>
</organism>
<evidence type="ECO:0000313" key="2">
    <source>
        <dbReference type="Proteomes" id="UP000241639"/>
    </source>
</evidence>
<keyword evidence="2" id="KW-1185">Reference proteome</keyword>
<evidence type="ECO:0000313" key="1">
    <source>
        <dbReference type="EMBL" id="PTM54758.1"/>
    </source>
</evidence>
<sequence>MGRRLAGRVSWMVVVLLLLGLTFGVQADATVEVYTPPLEMKPESYDVSPIPFDF</sequence>
<comment type="caution">
    <text evidence="1">The sequence shown here is derived from an EMBL/GenBank/DDBJ whole genome shotgun (WGS) entry which is preliminary data.</text>
</comment>
<dbReference type="Proteomes" id="UP000241639">
    <property type="component" value="Unassembled WGS sequence"/>
</dbReference>
<reference evidence="1 2" key="1">
    <citation type="submission" date="2018-04" db="EMBL/GenBank/DDBJ databases">
        <title>Genomic Encyclopedia of Archaeal and Bacterial Type Strains, Phase II (KMG-II): from individual species to whole genera.</title>
        <authorList>
            <person name="Goeker M."/>
        </authorList>
    </citation>
    <scope>NUCLEOTIDE SEQUENCE [LARGE SCALE GENOMIC DNA]</scope>
    <source>
        <strain evidence="1 2">DSM 45169</strain>
    </source>
</reference>
<dbReference type="RefSeq" id="WP_170105650.1">
    <property type="nucleotide sequence ID" value="NZ_PZZP01000003.1"/>
</dbReference>
<proteinExistence type="predicted"/>